<dbReference type="GeneID" id="25253892"/>
<name>U6L918_EIMTE</name>
<reference evidence="2" key="1">
    <citation type="submission" date="2013-10" db="EMBL/GenBank/DDBJ databases">
        <title>Genomic analysis of the causative agents of coccidiosis in chickens.</title>
        <authorList>
            <person name="Reid A.J."/>
            <person name="Blake D."/>
            <person name="Billington K."/>
            <person name="Browne H."/>
            <person name="Dunn M."/>
            <person name="Hung S."/>
            <person name="Kawahara F."/>
            <person name="Miranda-Saavedra D."/>
            <person name="Mourier T."/>
            <person name="Nagra H."/>
            <person name="Otto T.D."/>
            <person name="Rawlings N."/>
            <person name="Sanchez A."/>
            <person name="Sanders M."/>
            <person name="Subramaniam C."/>
            <person name="Tay Y."/>
            <person name="Dear P."/>
            <person name="Doerig C."/>
            <person name="Gruber A."/>
            <person name="Parkinson J."/>
            <person name="Shirley M."/>
            <person name="Wan K.L."/>
            <person name="Berriman M."/>
            <person name="Tomley F."/>
            <person name="Pain A."/>
        </authorList>
    </citation>
    <scope>NUCLEOTIDE SEQUENCE [LARGE SCALE GENOMIC DNA]</scope>
    <source>
        <strain evidence="2">Houghton</strain>
    </source>
</reference>
<protein>
    <submittedName>
        <fullName evidence="2">Uncharacterized protein</fullName>
    </submittedName>
</protein>
<gene>
    <name evidence="2" type="ORF">ETH_00023900</name>
</gene>
<organism evidence="2 3">
    <name type="scientific">Eimeria tenella</name>
    <name type="common">Coccidian parasite</name>
    <dbReference type="NCBI Taxonomy" id="5802"/>
    <lineage>
        <taxon>Eukaryota</taxon>
        <taxon>Sar</taxon>
        <taxon>Alveolata</taxon>
        <taxon>Apicomplexa</taxon>
        <taxon>Conoidasida</taxon>
        <taxon>Coccidia</taxon>
        <taxon>Eucoccidiorida</taxon>
        <taxon>Eimeriorina</taxon>
        <taxon>Eimeriidae</taxon>
        <taxon>Eimeria</taxon>
    </lineage>
</organism>
<evidence type="ECO:0000313" key="2">
    <source>
        <dbReference type="EMBL" id="CDJ44285.1"/>
    </source>
</evidence>
<keyword evidence="3" id="KW-1185">Reference proteome</keyword>
<dbReference type="EMBL" id="HG676827">
    <property type="protein sequence ID" value="CDJ44285.1"/>
    <property type="molecule type" value="Genomic_DNA"/>
</dbReference>
<dbReference type="VEuPathDB" id="ToxoDB:ETH2_1210300"/>
<dbReference type="Proteomes" id="UP000030747">
    <property type="component" value="Unassembled WGS sequence"/>
</dbReference>
<proteinExistence type="predicted"/>
<dbReference type="AlphaFoldDB" id="U6L918"/>
<feature type="compositionally biased region" description="Low complexity" evidence="1">
    <location>
        <begin position="182"/>
        <end position="206"/>
    </location>
</feature>
<feature type="non-terminal residue" evidence="2">
    <location>
        <position position="1"/>
    </location>
</feature>
<dbReference type="RefSeq" id="XP_013235034.1">
    <property type="nucleotide sequence ID" value="XM_013379580.1"/>
</dbReference>
<sequence>VLLQTKSEVVKIPKSDVQVLESGRDYARAVGALGDCWGEPMRGPPWGPFEKGDKKGDSFQTLTPLSSAINSLPPLSQQSQPETPNPVVDALIDEDAVSLSDLSVSLGSSSMSISGAYSSRERGLGSVASAAAGSSSSSMRLSSATAAAAAAAERHELPSWCLKGVLVRVIRGPHYPKQVNCSSSSSSSSSSSKNGSSGSNSSSSSSRPLLLRPTFRWFAVRVLVSAASGRARLLELASPKDLGPSL</sequence>
<evidence type="ECO:0000256" key="1">
    <source>
        <dbReference type="SAM" id="MobiDB-lite"/>
    </source>
</evidence>
<evidence type="ECO:0000313" key="3">
    <source>
        <dbReference type="Proteomes" id="UP000030747"/>
    </source>
</evidence>
<dbReference type="VEuPathDB" id="ToxoDB:ETH_00023900"/>
<feature type="compositionally biased region" description="Polar residues" evidence="1">
    <location>
        <begin position="58"/>
        <end position="82"/>
    </location>
</feature>
<feature type="region of interest" description="Disordered" evidence="1">
    <location>
        <begin position="40"/>
        <end position="86"/>
    </location>
</feature>
<accession>U6L918</accession>
<dbReference type="OrthoDB" id="10589885at2759"/>
<feature type="region of interest" description="Disordered" evidence="1">
    <location>
        <begin position="178"/>
        <end position="208"/>
    </location>
</feature>
<reference evidence="2" key="2">
    <citation type="submission" date="2013-10" db="EMBL/GenBank/DDBJ databases">
        <authorList>
            <person name="Aslett M."/>
        </authorList>
    </citation>
    <scope>NUCLEOTIDE SEQUENCE [LARGE SCALE GENOMIC DNA]</scope>
    <source>
        <strain evidence="2">Houghton</strain>
    </source>
</reference>